<organism evidence="1">
    <name type="scientific">Nothobranchius furzeri</name>
    <name type="common">Turquoise killifish</name>
    <dbReference type="NCBI Taxonomy" id="105023"/>
    <lineage>
        <taxon>Eukaryota</taxon>
        <taxon>Metazoa</taxon>
        <taxon>Chordata</taxon>
        <taxon>Craniata</taxon>
        <taxon>Vertebrata</taxon>
        <taxon>Euteleostomi</taxon>
        <taxon>Actinopterygii</taxon>
        <taxon>Neopterygii</taxon>
        <taxon>Teleostei</taxon>
        <taxon>Neoteleostei</taxon>
        <taxon>Acanthomorphata</taxon>
        <taxon>Ovalentaria</taxon>
        <taxon>Atherinomorphae</taxon>
        <taxon>Cyprinodontiformes</taxon>
        <taxon>Nothobranchiidae</taxon>
        <taxon>Nothobranchius</taxon>
    </lineage>
</organism>
<dbReference type="EMBL" id="HADY01015906">
    <property type="protein sequence ID" value="SBP54391.1"/>
    <property type="molecule type" value="Transcribed_RNA"/>
</dbReference>
<feature type="non-terminal residue" evidence="1">
    <location>
        <position position="1"/>
    </location>
</feature>
<proteinExistence type="predicted"/>
<dbReference type="AlphaFoldDB" id="A0A1A8AIV4"/>
<protein>
    <submittedName>
        <fullName evidence="1">Uncharacterized protein</fullName>
    </submittedName>
</protein>
<reference evidence="1" key="2">
    <citation type="submission" date="2016-06" db="EMBL/GenBank/DDBJ databases">
        <title>The genome of a short-lived fish provides insights into sex chromosome evolution and the genetic control of aging.</title>
        <authorList>
            <person name="Reichwald K."/>
            <person name="Felder M."/>
            <person name="Petzold A."/>
            <person name="Koch P."/>
            <person name="Groth M."/>
            <person name="Platzer M."/>
        </authorList>
    </citation>
    <scope>NUCLEOTIDE SEQUENCE</scope>
    <source>
        <tissue evidence="1">Brain</tissue>
    </source>
</reference>
<sequence>YGLENVSSHKIRGVVEMQTASSLPEEQTWGGPLHGSHECSGRTLLRNEDTGRHCEHCCCVEFSSRAQF</sequence>
<reference evidence="1" key="1">
    <citation type="submission" date="2016-05" db="EMBL/GenBank/DDBJ databases">
        <authorList>
            <person name="Lavstsen T."/>
            <person name="Jespersen J.S."/>
        </authorList>
    </citation>
    <scope>NUCLEOTIDE SEQUENCE</scope>
    <source>
        <tissue evidence="1">Brain</tissue>
    </source>
</reference>
<name>A0A1A8AIV4_NOTFU</name>
<gene>
    <name evidence="1" type="primary">Nfu_g_1_005513</name>
</gene>
<evidence type="ECO:0000313" key="1">
    <source>
        <dbReference type="EMBL" id="SBP54391.1"/>
    </source>
</evidence>
<accession>A0A1A8AIV4</accession>